<dbReference type="GO" id="GO:0003677">
    <property type="term" value="F:DNA binding"/>
    <property type="evidence" value="ECO:0007669"/>
    <property type="project" value="TreeGrafter"/>
</dbReference>
<dbReference type="PROSITE" id="PS00095">
    <property type="entry name" value="C5_MTASE_2"/>
    <property type="match status" value="1"/>
</dbReference>
<accession>A0AA44C4N4</accession>
<dbReference type="GO" id="GO:0003886">
    <property type="term" value="F:DNA (cytosine-5-)-methyltransferase activity"/>
    <property type="evidence" value="ECO:0007669"/>
    <property type="project" value="UniProtKB-EC"/>
</dbReference>
<evidence type="ECO:0000256" key="3">
    <source>
        <dbReference type="ARBA" id="ARBA00022691"/>
    </source>
</evidence>
<evidence type="ECO:0000256" key="6">
    <source>
        <dbReference type="PROSITE-ProRule" id="PRU01016"/>
    </source>
</evidence>
<dbReference type="PANTHER" id="PTHR10629">
    <property type="entry name" value="CYTOSINE-SPECIFIC METHYLTRANSFERASE"/>
    <property type="match status" value="1"/>
</dbReference>
<evidence type="ECO:0000256" key="4">
    <source>
        <dbReference type="ARBA" id="ARBA00022747"/>
    </source>
</evidence>
<evidence type="ECO:0000256" key="7">
    <source>
        <dbReference type="RuleBase" id="RU000416"/>
    </source>
</evidence>
<dbReference type="EC" id="2.1.1.37" evidence="8"/>
<dbReference type="GO" id="GO:0009307">
    <property type="term" value="P:DNA restriction-modification system"/>
    <property type="evidence" value="ECO:0007669"/>
    <property type="project" value="UniProtKB-KW"/>
</dbReference>
<comment type="catalytic activity">
    <reaction evidence="5 8">
        <text>a 2'-deoxycytidine in DNA + S-adenosyl-L-methionine = a 5-methyl-2'-deoxycytidine in DNA + S-adenosyl-L-homocysteine + H(+)</text>
        <dbReference type="Rhea" id="RHEA:13681"/>
        <dbReference type="Rhea" id="RHEA-COMP:11369"/>
        <dbReference type="Rhea" id="RHEA-COMP:11370"/>
        <dbReference type="ChEBI" id="CHEBI:15378"/>
        <dbReference type="ChEBI" id="CHEBI:57856"/>
        <dbReference type="ChEBI" id="CHEBI:59789"/>
        <dbReference type="ChEBI" id="CHEBI:85452"/>
        <dbReference type="ChEBI" id="CHEBI:85454"/>
        <dbReference type="EC" id="2.1.1.37"/>
    </reaction>
</comment>
<dbReference type="SUPFAM" id="SSF53335">
    <property type="entry name" value="S-adenosyl-L-methionine-dependent methyltransferases"/>
    <property type="match status" value="1"/>
</dbReference>
<dbReference type="InterPro" id="IPR001525">
    <property type="entry name" value="C5_MeTfrase"/>
</dbReference>
<dbReference type="InterPro" id="IPR031303">
    <property type="entry name" value="C5_meth_CS"/>
</dbReference>
<dbReference type="PANTHER" id="PTHR10629:SF50">
    <property type="entry name" value="DNA (CYTOSINE-5)-METHYLTRANSFERASE CMT3"/>
    <property type="match status" value="1"/>
</dbReference>
<dbReference type="AlphaFoldDB" id="A0AA44C4N4"/>
<evidence type="ECO:0000256" key="2">
    <source>
        <dbReference type="ARBA" id="ARBA00022679"/>
    </source>
</evidence>
<gene>
    <name evidence="9" type="primary">dcm</name>
    <name evidence="9" type="ORF">HA520_01005</name>
</gene>
<proteinExistence type="inferred from homology"/>
<name>A0AA44C4N4_9GAMM</name>
<comment type="caution">
    <text evidence="9">The sequence shown here is derived from an EMBL/GenBank/DDBJ whole genome shotgun (WGS) entry which is preliminary data.</text>
</comment>
<dbReference type="GO" id="GO:0032259">
    <property type="term" value="P:methylation"/>
    <property type="evidence" value="ECO:0007669"/>
    <property type="project" value="UniProtKB-KW"/>
</dbReference>
<organism evidence="9 10">
    <name type="scientific">Azotobacter chroococcum</name>
    <dbReference type="NCBI Taxonomy" id="353"/>
    <lineage>
        <taxon>Bacteria</taxon>
        <taxon>Pseudomonadati</taxon>
        <taxon>Pseudomonadota</taxon>
        <taxon>Gammaproteobacteria</taxon>
        <taxon>Pseudomonadales</taxon>
        <taxon>Pseudomonadaceae</taxon>
        <taxon>Azotobacter</taxon>
    </lineage>
</organism>
<keyword evidence="4" id="KW-0680">Restriction system</keyword>
<dbReference type="EMBL" id="JAAPAP010000001">
    <property type="protein sequence ID" value="NHN75874.1"/>
    <property type="molecule type" value="Genomic_DNA"/>
</dbReference>
<dbReference type="NCBIfam" id="TIGR00675">
    <property type="entry name" value="dcm"/>
    <property type="match status" value="1"/>
</dbReference>
<dbReference type="PRINTS" id="PR00105">
    <property type="entry name" value="C5METTRFRASE"/>
</dbReference>
<protein>
    <recommendedName>
        <fullName evidence="8">Cytosine-specific methyltransferase</fullName>
        <ecNumber evidence="8">2.1.1.37</ecNumber>
    </recommendedName>
</protein>
<evidence type="ECO:0000256" key="1">
    <source>
        <dbReference type="ARBA" id="ARBA00022603"/>
    </source>
</evidence>
<reference evidence="9" key="1">
    <citation type="submission" date="2020-03" db="EMBL/GenBank/DDBJ databases">
        <title>Genome assembly of Azotobacter chroococcum W5.</title>
        <authorList>
            <person name="Kannepalli A."/>
        </authorList>
    </citation>
    <scope>NUCLEOTIDE SEQUENCE</scope>
    <source>
        <strain evidence="9">W5</strain>
    </source>
</reference>
<feature type="active site" evidence="6">
    <location>
        <position position="81"/>
    </location>
</feature>
<dbReference type="Pfam" id="PF00145">
    <property type="entry name" value="DNA_methylase"/>
    <property type="match status" value="1"/>
</dbReference>
<dbReference type="GO" id="GO:0044027">
    <property type="term" value="P:negative regulation of gene expression via chromosomal CpG island methylation"/>
    <property type="evidence" value="ECO:0007669"/>
    <property type="project" value="TreeGrafter"/>
</dbReference>
<dbReference type="PROSITE" id="PS00094">
    <property type="entry name" value="C5_MTASE_1"/>
    <property type="match status" value="1"/>
</dbReference>
<evidence type="ECO:0000256" key="8">
    <source>
        <dbReference type="RuleBase" id="RU000417"/>
    </source>
</evidence>
<evidence type="ECO:0000256" key="5">
    <source>
        <dbReference type="ARBA" id="ARBA00047422"/>
    </source>
</evidence>
<dbReference type="InterPro" id="IPR029063">
    <property type="entry name" value="SAM-dependent_MTases_sf"/>
</dbReference>
<keyword evidence="2 6" id="KW-0808">Transferase</keyword>
<evidence type="ECO:0000313" key="9">
    <source>
        <dbReference type="EMBL" id="NHN75874.1"/>
    </source>
</evidence>
<dbReference type="RefSeq" id="WP_165891252.1">
    <property type="nucleotide sequence ID" value="NZ_JAAPAP010000001.1"/>
</dbReference>
<dbReference type="PROSITE" id="PS51679">
    <property type="entry name" value="SAM_MT_C5"/>
    <property type="match status" value="1"/>
</dbReference>
<comment type="similarity">
    <text evidence="6 7">Belongs to the class I-like SAM-binding methyltransferase superfamily. C5-methyltransferase family.</text>
</comment>
<dbReference type="Gene3D" id="3.40.50.150">
    <property type="entry name" value="Vaccinia Virus protein VP39"/>
    <property type="match status" value="1"/>
</dbReference>
<sequence>MTHKIIQDSQSGPTVCGLFSGIGGLELGFHLNGFHSQLLCEIDPVASHVLKVRFPGIELVSDVRDVSSLRNADVLCAGFPCQNLSSSGNKIGISGTQSSLVDEIFRLLESNHPKWVVIENVRFMLHLNQGEAMRRIVDNFEQLGYNWAYRVIDSQSFGVPQRRHRVYFIASRTEDPRNVILSDDSIRPEALKDLTIEEPIGFYWTEGAYAAGLNRNAIPPLKAGSTIGIPSPPAICFPDGLVGTPDIRDAERVQGFHENWTKPAEEVAKPSIRWRLLGNSVTVNVSEWIAQKILRPIPYDASKDRPLDKKWPMAAWSIDKQRHESFSSDWPFNSRMAQISDFLRHPIKPLSVRATNGFLSRAYKGNLKYPKGFLEILSNHSGSK</sequence>
<dbReference type="InterPro" id="IPR018117">
    <property type="entry name" value="C5_DNA_meth_AS"/>
</dbReference>
<dbReference type="Proteomes" id="UP000736384">
    <property type="component" value="Unassembled WGS sequence"/>
</dbReference>
<evidence type="ECO:0000313" key="10">
    <source>
        <dbReference type="Proteomes" id="UP000736384"/>
    </source>
</evidence>
<dbReference type="InterPro" id="IPR050390">
    <property type="entry name" value="C5-Methyltransferase"/>
</dbReference>
<keyword evidence="1 6" id="KW-0489">Methyltransferase</keyword>
<keyword evidence="3 6" id="KW-0949">S-adenosyl-L-methionine</keyword>